<dbReference type="PANTHER" id="PTHR33048:SF129">
    <property type="entry name" value="INTEGRAL MEMBRANE PROTEIN-RELATED"/>
    <property type="match status" value="1"/>
</dbReference>
<dbReference type="PANTHER" id="PTHR33048">
    <property type="entry name" value="PTH11-LIKE INTEGRAL MEMBRANE PROTEIN (AFU_ORTHOLOGUE AFUA_5G11245)"/>
    <property type="match status" value="1"/>
</dbReference>
<accession>A0ABR3SA06</accession>
<evidence type="ECO:0000313" key="10">
    <source>
        <dbReference type="Proteomes" id="UP001521116"/>
    </source>
</evidence>
<sequence>MGGGLHPPQSLLVEWATDREKYPYGERRGPTMIILLAVLLAMTLTVVGARLWARCKIRRNAGLDDWLIVAALVRCSGSTHSRAVPLTDTSLFFSATTPATFWVRESPPHPTSPLTDHAGFFLYGIDRHAWEVTVPMAVNVRIVTWGISCSYMIITSLVKISILCFYRRLSEGSVTRSWIWIVRGFMGFVIAYAFVFTLMLFVDCRPFDAFWNKLDPQWALAHNYTCFNEGADFIASAVVSVIQDAAVCILPLLVVRRLQMPRKQKLALAGLFGVGFFLCFCGIMRVAYMYVIYYKTYDTTWEAFPVWSWTLVETHFAIMCASAPALKLFFRRMLAPTSIDSYTTRQRAEYNNFGSGSGGGKNGTGRSKPDDAEIYMEDMVAYRAARAAAEQAEKDSPIFAVFPERRGTKDGANITVTQEVDVIFSQRRSDNGDALSGAETASKGPSRASNESLLEDPFAGGR</sequence>
<reference evidence="9 10" key="1">
    <citation type="submission" date="2024-02" db="EMBL/GenBank/DDBJ databases">
        <title>De novo assembly and annotation of 12 fungi associated with fruit tree decline syndrome in Ontario, Canada.</title>
        <authorList>
            <person name="Sulman M."/>
            <person name="Ellouze W."/>
            <person name="Ilyukhin E."/>
        </authorList>
    </citation>
    <scope>NUCLEOTIDE SEQUENCE [LARGE SCALE GENOMIC DNA]</scope>
    <source>
        <strain evidence="9 10">M1-105</strain>
    </source>
</reference>
<evidence type="ECO:0000256" key="6">
    <source>
        <dbReference type="SAM" id="MobiDB-lite"/>
    </source>
</evidence>
<feature type="transmembrane region" description="Helical" evidence="7">
    <location>
        <begin position="32"/>
        <end position="53"/>
    </location>
</feature>
<evidence type="ECO:0000313" key="9">
    <source>
        <dbReference type="EMBL" id="KAL1614724.1"/>
    </source>
</evidence>
<evidence type="ECO:0000256" key="5">
    <source>
        <dbReference type="ARBA" id="ARBA00038359"/>
    </source>
</evidence>
<comment type="caution">
    <text evidence="9">The sequence shown here is derived from an EMBL/GenBank/DDBJ whole genome shotgun (WGS) entry which is preliminary data.</text>
</comment>
<feature type="domain" description="Rhodopsin" evidence="8">
    <location>
        <begin position="49"/>
        <end position="331"/>
    </location>
</feature>
<feature type="transmembrane region" description="Helical" evidence="7">
    <location>
        <begin position="178"/>
        <end position="202"/>
    </location>
</feature>
<evidence type="ECO:0000256" key="1">
    <source>
        <dbReference type="ARBA" id="ARBA00004141"/>
    </source>
</evidence>
<name>A0ABR3SA06_9PEZI</name>
<evidence type="ECO:0000256" key="3">
    <source>
        <dbReference type="ARBA" id="ARBA00022989"/>
    </source>
</evidence>
<organism evidence="9 10">
    <name type="scientific">Neofusicoccum ribis</name>
    <dbReference type="NCBI Taxonomy" id="45134"/>
    <lineage>
        <taxon>Eukaryota</taxon>
        <taxon>Fungi</taxon>
        <taxon>Dikarya</taxon>
        <taxon>Ascomycota</taxon>
        <taxon>Pezizomycotina</taxon>
        <taxon>Dothideomycetes</taxon>
        <taxon>Dothideomycetes incertae sedis</taxon>
        <taxon>Botryosphaeriales</taxon>
        <taxon>Botryosphaeriaceae</taxon>
        <taxon>Neofusicoccum</taxon>
    </lineage>
</organism>
<dbReference type="Proteomes" id="UP001521116">
    <property type="component" value="Unassembled WGS sequence"/>
</dbReference>
<feature type="transmembrane region" description="Helical" evidence="7">
    <location>
        <begin position="266"/>
        <end position="294"/>
    </location>
</feature>
<dbReference type="InterPro" id="IPR049326">
    <property type="entry name" value="Rhodopsin_dom_fungi"/>
</dbReference>
<keyword evidence="2 7" id="KW-0812">Transmembrane</keyword>
<feature type="region of interest" description="Disordered" evidence="6">
    <location>
        <begin position="425"/>
        <end position="462"/>
    </location>
</feature>
<evidence type="ECO:0000256" key="7">
    <source>
        <dbReference type="SAM" id="Phobius"/>
    </source>
</evidence>
<evidence type="ECO:0000256" key="2">
    <source>
        <dbReference type="ARBA" id="ARBA00022692"/>
    </source>
</evidence>
<dbReference type="Pfam" id="PF20684">
    <property type="entry name" value="Fung_rhodopsin"/>
    <property type="match status" value="1"/>
</dbReference>
<evidence type="ECO:0000259" key="8">
    <source>
        <dbReference type="Pfam" id="PF20684"/>
    </source>
</evidence>
<proteinExistence type="inferred from homology"/>
<gene>
    <name evidence="9" type="ORF">SLS56_012023</name>
</gene>
<feature type="transmembrane region" description="Helical" evidence="7">
    <location>
        <begin position="142"/>
        <end position="166"/>
    </location>
</feature>
<keyword evidence="10" id="KW-1185">Reference proteome</keyword>
<comment type="similarity">
    <text evidence="5">Belongs to the SAT4 family.</text>
</comment>
<dbReference type="InterPro" id="IPR052337">
    <property type="entry name" value="SAT4-like"/>
</dbReference>
<keyword evidence="4 7" id="KW-0472">Membrane</keyword>
<protein>
    <recommendedName>
        <fullName evidence="8">Rhodopsin domain-containing protein</fullName>
    </recommendedName>
</protein>
<comment type="subcellular location">
    <subcellularLocation>
        <location evidence="1">Membrane</location>
        <topology evidence="1">Multi-pass membrane protein</topology>
    </subcellularLocation>
</comment>
<feature type="transmembrane region" description="Helical" evidence="7">
    <location>
        <begin position="233"/>
        <end position="254"/>
    </location>
</feature>
<dbReference type="EMBL" id="JAJVDC020000361">
    <property type="protein sequence ID" value="KAL1614724.1"/>
    <property type="molecule type" value="Genomic_DNA"/>
</dbReference>
<keyword evidence="3 7" id="KW-1133">Transmembrane helix</keyword>
<feature type="transmembrane region" description="Helical" evidence="7">
    <location>
        <begin position="306"/>
        <end position="330"/>
    </location>
</feature>
<feature type="transmembrane region" description="Helical" evidence="7">
    <location>
        <begin position="65"/>
        <end position="84"/>
    </location>
</feature>
<evidence type="ECO:0000256" key="4">
    <source>
        <dbReference type="ARBA" id="ARBA00023136"/>
    </source>
</evidence>
<feature type="region of interest" description="Disordered" evidence="6">
    <location>
        <begin position="350"/>
        <end position="369"/>
    </location>
</feature>